<keyword evidence="1" id="KW-0472">Membrane</keyword>
<evidence type="ECO:0000256" key="1">
    <source>
        <dbReference type="SAM" id="Phobius"/>
    </source>
</evidence>
<evidence type="ECO:0000313" key="2">
    <source>
        <dbReference type="EMBL" id="TQE95563.1"/>
    </source>
</evidence>
<proteinExistence type="predicted"/>
<dbReference type="OrthoDB" id="136948at2"/>
<sequence length="570" mass="61488">MVSQTPAGLNGNAMNTVMNTAMNTTANGDGHHHYILRGLSLDGQGAQPTLLARSVQALIPALLAELGSPGGLGGLAAQLPAIRDARFQDMATLKLFQPVHQTFYVVLVEALCNEFGMPRLAPGQIESAGMVVRRLRTAADGALLQGEEGELLEEGWMHLGSDRRGWLPLAPDQRTLDPDPTRRPPRLQAGHPEINRRLAEALGIQEPPAESTVPLFVAPPEVCAATGKTLLYGILPVTSSEFSQAPAPLSQAELGQVMAGLDPLLAPLFAVGTDRELPLLNGALALPSPGSSSLADVMTVLRLLMDLDALGTGPQARRFVGALNQVVLAVTGSGGQQGQLRAGDFLQASAARWEAQLDAQATGTPAGTATMVSLPAVLRWRIDGRQRTRILAALEGVIQERRNGVVAGERRFDTPRRRYRLHTFIRVRQRDAAGGDCPPRLVWGLAPSQPFAIAPWYESGDPAPPPVQIPLPDLFDPEQRETVKMLKPNVSFRVPEKMFNFLQSNNLDDLFGGNRPADGVGLALDWICSFNIPIITLCAFIVLSIFLALLDIVFWWLLFVKICLPIPKSK</sequence>
<organism evidence="2 3">
    <name type="scientific">Litorilinea aerophila</name>
    <dbReference type="NCBI Taxonomy" id="1204385"/>
    <lineage>
        <taxon>Bacteria</taxon>
        <taxon>Bacillati</taxon>
        <taxon>Chloroflexota</taxon>
        <taxon>Caldilineae</taxon>
        <taxon>Caldilineales</taxon>
        <taxon>Caldilineaceae</taxon>
        <taxon>Litorilinea</taxon>
    </lineage>
</organism>
<keyword evidence="3" id="KW-1185">Reference proteome</keyword>
<keyword evidence="1" id="KW-0812">Transmembrane</keyword>
<dbReference type="InParanoid" id="A0A540VHD8"/>
<name>A0A540VHD8_9CHLR</name>
<dbReference type="Proteomes" id="UP000317371">
    <property type="component" value="Unassembled WGS sequence"/>
</dbReference>
<dbReference type="AlphaFoldDB" id="A0A540VHD8"/>
<evidence type="ECO:0000313" key="3">
    <source>
        <dbReference type="Proteomes" id="UP000317371"/>
    </source>
</evidence>
<gene>
    <name evidence="2" type="ORF">FKZ61_12045</name>
</gene>
<protein>
    <submittedName>
        <fullName evidence="2">Uncharacterized protein</fullName>
    </submittedName>
</protein>
<dbReference type="EMBL" id="VIGC01000013">
    <property type="protein sequence ID" value="TQE95563.1"/>
    <property type="molecule type" value="Genomic_DNA"/>
</dbReference>
<comment type="caution">
    <text evidence="2">The sequence shown here is derived from an EMBL/GenBank/DDBJ whole genome shotgun (WGS) entry which is preliminary data.</text>
</comment>
<feature type="transmembrane region" description="Helical" evidence="1">
    <location>
        <begin position="534"/>
        <end position="560"/>
    </location>
</feature>
<dbReference type="RefSeq" id="WP_141610382.1">
    <property type="nucleotide sequence ID" value="NZ_VIGC02000013.1"/>
</dbReference>
<accession>A0A540VHD8</accession>
<reference evidence="2 3" key="1">
    <citation type="submission" date="2019-06" db="EMBL/GenBank/DDBJ databases">
        <title>Genome sequence of Litorilinea aerophila BAA-2444.</title>
        <authorList>
            <person name="Maclea K.S."/>
            <person name="Maurais E.G."/>
            <person name="Iannazzi L.C."/>
        </authorList>
    </citation>
    <scope>NUCLEOTIDE SEQUENCE [LARGE SCALE GENOMIC DNA]</scope>
    <source>
        <strain evidence="2 3">ATCC BAA-2444</strain>
    </source>
</reference>
<keyword evidence="1" id="KW-1133">Transmembrane helix</keyword>